<evidence type="ECO:0000259" key="7">
    <source>
        <dbReference type="Pfam" id="PF02769"/>
    </source>
</evidence>
<dbReference type="GO" id="GO:0005737">
    <property type="term" value="C:cytoplasm"/>
    <property type="evidence" value="ECO:0007669"/>
    <property type="project" value="TreeGrafter"/>
</dbReference>
<accession>W4LAX8</accession>
<sequence length="755" mass="81774">MQHSQTPVVKDLVLVGGGHSHVTVLKRFGMKPMPGVRLTLICRDVHTPYSGMLPGLIAGHYGYDDAHIDLGPLSRFAGARFYHDEVIGLDLTNRRIRCRHRPDISYDLLSINIGSTPGLASVPGADKFVVPVKPINNFVQRWEQLAARVMETQAAMRIGVVGAGAGGVELTLAVQYRLQALLREAGRTGSELEFHLFSASDMILPTHNRLVQRKFMQVLNQRGVQMHANFRVAAVHEDGICSTDGQVFALGETLWVTDASAPAWLAESGLSVDEQGFIAVNDALQSVSHPDVFAAGDIAAVLNHPREKSGVFAVRQGRPLEANLRRVLLDQAPRPFHPQAKWLALISTGDQYAVASRGKFYLAGRAVWAWKDWIDRRFMRKYNELPEMAEEEAPEIAQGLAGEQVLKEISAMAMRCGGCGAKVGSTVLHRVLDRVQPHERDDVLVGLKHPDDSAVVHVPSEKVMVHTVDFFRAIVDDPYLFGKIAANHSLGDIFAMGAEAQTALAIATVPYGLESKVEDVLAQMLLGAEEVLHDAGAALVGGHSSEGVELSLGFAINGLADPQDYLRKGGMKPGDRLILTKPLGTGTLFAADMRLHAKGRWIVGALAAMLQSNREAAECLRRYHATACTDVTGFGLLGHLVEMTKASDVDAELYLSQIPFLDGAQETVQAGIFSSLQPQNIRLRRAVRDLDRVAAAPAYPLLFDPQTAGGLLASLPAEDVDDCLAELKALGYQEAAVIGTIQAPSTHVEPIAVIL</sequence>
<evidence type="ECO:0000313" key="10">
    <source>
        <dbReference type="Proteomes" id="UP000019141"/>
    </source>
</evidence>
<dbReference type="AlphaFoldDB" id="W4LAX8"/>
<dbReference type="InterPro" id="IPR010918">
    <property type="entry name" value="PurM-like_C_dom"/>
</dbReference>
<comment type="caution">
    <text evidence="9">The sequence shown here is derived from an EMBL/GenBank/DDBJ whole genome shotgun (WGS) entry which is preliminary data.</text>
</comment>
<evidence type="ECO:0000256" key="4">
    <source>
        <dbReference type="ARBA" id="ARBA00022840"/>
    </source>
</evidence>
<keyword evidence="4" id="KW-0067">ATP-binding</keyword>
<dbReference type="GO" id="GO:0016491">
    <property type="term" value="F:oxidoreductase activity"/>
    <property type="evidence" value="ECO:0007669"/>
    <property type="project" value="InterPro"/>
</dbReference>
<feature type="domain" description="PurM-like C-terminal" evidence="7">
    <location>
        <begin position="572"/>
        <end position="744"/>
    </location>
</feature>
<dbReference type="SUPFAM" id="SSF55326">
    <property type="entry name" value="PurM N-terminal domain-like"/>
    <property type="match status" value="1"/>
</dbReference>
<dbReference type="InterPro" id="IPR036676">
    <property type="entry name" value="PurM-like_C_sf"/>
</dbReference>
<evidence type="ECO:0000256" key="1">
    <source>
        <dbReference type="ARBA" id="ARBA00022679"/>
    </source>
</evidence>
<dbReference type="SUPFAM" id="SSF56042">
    <property type="entry name" value="PurM C-terminal domain-like"/>
    <property type="match status" value="1"/>
</dbReference>
<dbReference type="PANTHER" id="PTHR10256:SF0">
    <property type="entry name" value="INACTIVE SELENIDE, WATER DIKINASE-LIKE PROTEIN-RELATED"/>
    <property type="match status" value="1"/>
</dbReference>
<dbReference type="InterPro" id="IPR017584">
    <property type="entry name" value="Pyridine_nucleo_diS_OxRdtase_N"/>
</dbReference>
<keyword evidence="3" id="KW-0418">Kinase</keyword>
<evidence type="ECO:0000259" key="8">
    <source>
        <dbReference type="Pfam" id="PF07992"/>
    </source>
</evidence>
<dbReference type="NCBIfam" id="TIGR03169">
    <property type="entry name" value="Nterm_to_SelD"/>
    <property type="match status" value="1"/>
</dbReference>
<dbReference type="Gene3D" id="3.90.650.10">
    <property type="entry name" value="PurM-like C-terminal domain"/>
    <property type="match status" value="1"/>
</dbReference>
<name>W4LAX8_ENTF1</name>
<reference evidence="9 10" key="1">
    <citation type="journal article" date="2014" name="Nature">
        <title>An environmental bacterial taxon with a large and distinct metabolic repertoire.</title>
        <authorList>
            <person name="Wilson M.C."/>
            <person name="Mori T."/>
            <person name="Ruckert C."/>
            <person name="Uria A.R."/>
            <person name="Helf M.J."/>
            <person name="Takada K."/>
            <person name="Gernert C."/>
            <person name="Steffens U.A."/>
            <person name="Heycke N."/>
            <person name="Schmitt S."/>
            <person name="Rinke C."/>
            <person name="Helfrich E.J."/>
            <person name="Brachmann A.O."/>
            <person name="Gurgui C."/>
            <person name="Wakimoto T."/>
            <person name="Kracht M."/>
            <person name="Crusemann M."/>
            <person name="Hentschel U."/>
            <person name="Abe I."/>
            <person name="Matsunaga S."/>
            <person name="Kalinowski J."/>
            <person name="Takeyama H."/>
            <person name="Piel J."/>
        </authorList>
    </citation>
    <scope>NUCLEOTIDE SEQUENCE [LARGE SCALE GENOMIC DNA]</scope>
    <source>
        <strain evidence="10">TSY1</strain>
    </source>
</reference>
<dbReference type="GO" id="GO:0016260">
    <property type="term" value="P:selenocysteine biosynthetic process"/>
    <property type="evidence" value="ECO:0007669"/>
    <property type="project" value="TreeGrafter"/>
</dbReference>
<organism evidence="9 10">
    <name type="scientific">Entotheonella factor</name>
    <dbReference type="NCBI Taxonomy" id="1429438"/>
    <lineage>
        <taxon>Bacteria</taxon>
        <taxon>Pseudomonadati</taxon>
        <taxon>Nitrospinota/Tectimicrobiota group</taxon>
        <taxon>Candidatus Tectimicrobiota</taxon>
        <taxon>Candidatus Entotheonellia</taxon>
        <taxon>Candidatus Entotheonellales</taxon>
        <taxon>Candidatus Entotheonellaceae</taxon>
        <taxon>Candidatus Entotheonella</taxon>
    </lineage>
</organism>
<dbReference type="InterPro" id="IPR036188">
    <property type="entry name" value="FAD/NAD-bd_sf"/>
</dbReference>
<keyword evidence="10" id="KW-1185">Reference proteome</keyword>
<dbReference type="PANTHER" id="PTHR10256">
    <property type="entry name" value="SELENIDE, WATER DIKINASE"/>
    <property type="match status" value="1"/>
</dbReference>
<dbReference type="Proteomes" id="UP000019141">
    <property type="component" value="Unassembled WGS sequence"/>
</dbReference>
<evidence type="ECO:0000256" key="3">
    <source>
        <dbReference type="ARBA" id="ARBA00022777"/>
    </source>
</evidence>
<dbReference type="SUPFAM" id="SSF51905">
    <property type="entry name" value="FAD/NAD(P)-binding domain"/>
    <property type="match status" value="2"/>
</dbReference>
<evidence type="ECO:0000256" key="5">
    <source>
        <dbReference type="ARBA" id="ARBA00023266"/>
    </source>
</evidence>
<dbReference type="CDD" id="cd02195">
    <property type="entry name" value="SelD"/>
    <property type="match status" value="1"/>
</dbReference>
<dbReference type="EMBL" id="AZHW01000952">
    <property type="protein sequence ID" value="ETW95152.1"/>
    <property type="molecule type" value="Genomic_DNA"/>
</dbReference>
<keyword evidence="2" id="KW-0547">Nucleotide-binding</keyword>
<dbReference type="InterPro" id="IPR036921">
    <property type="entry name" value="PurM-like_N_sf"/>
</dbReference>
<evidence type="ECO:0000256" key="2">
    <source>
        <dbReference type="ARBA" id="ARBA00022741"/>
    </source>
</evidence>
<dbReference type="Gene3D" id="3.30.1330.10">
    <property type="entry name" value="PurM-like, N-terminal domain"/>
    <property type="match status" value="1"/>
</dbReference>
<dbReference type="Gene3D" id="3.50.50.100">
    <property type="match status" value="1"/>
</dbReference>
<gene>
    <name evidence="9" type="ORF">ETSY1_31810</name>
</gene>
<protein>
    <submittedName>
        <fullName evidence="9">Segregation protein B</fullName>
    </submittedName>
</protein>
<proteinExistence type="predicted"/>
<dbReference type="InterPro" id="IPR016188">
    <property type="entry name" value="PurM-like_N"/>
</dbReference>
<dbReference type="InterPro" id="IPR004536">
    <property type="entry name" value="SPS/SelD"/>
</dbReference>
<dbReference type="Pfam" id="PF07992">
    <property type="entry name" value="Pyr_redox_2"/>
    <property type="match status" value="1"/>
</dbReference>
<dbReference type="InterPro" id="IPR023753">
    <property type="entry name" value="FAD/NAD-binding_dom"/>
</dbReference>
<evidence type="ECO:0000313" key="9">
    <source>
        <dbReference type="EMBL" id="ETW95152.1"/>
    </source>
</evidence>
<evidence type="ECO:0000259" key="6">
    <source>
        <dbReference type="Pfam" id="PF00586"/>
    </source>
</evidence>
<dbReference type="NCBIfam" id="TIGR00476">
    <property type="entry name" value="selD"/>
    <property type="match status" value="1"/>
</dbReference>
<dbReference type="HOGENOM" id="CLU_019558_0_0_7"/>
<dbReference type="Pfam" id="PF02769">
    <property type="entry name" value="AIRS_C"/>
    <property type="match status" value="1"/>
</dbReference>
<dbReference type="PATRIC" id="fig|1429438.4.peg.6037"/>
<dbReference type="GO" id="GO:0004756">
    <property type="term" value="F:selenide, water dikinase activity"/>
    <property type="evidence" value="ECO:0007669"/>
    <property type="project" value="TreeGrafter"/>
</dbReference>
<feature type="domain" description="FAD/NAD(P)-binding" evidence="8">
    <location>
        <begin position="10"/>
        <end position="317"/>
    </location>
</feature>
<keyword evidence="1" id="KW-0808">Transferase</keyword>
<keyword evidence="5" id="KW-0711">Selenium</keyword>
<dbReference type="GO" id="GO:0005524">
    <property type="term" value="F:ATP binding"/>
    <property type="evidence" value="ECO:0007669"/>
    <property type="project" value="UniProtKB-KW"/>
</dbReference>
<dbReference type="Pfam" id="PF00586">
    <property type="entry name" value="AIRS"/>
    <property type="match status" value="1"/>
</dbReference>
<feature type="domain" description="PurM-like N-terminal" evidence="6">
    <location>
        <begin position="451"/>
        <end position="559"/>
    </location>
</feature>